<gene>
    <name evidence="2" type="ORF">LTRI10_LOCUS33610</name>
</gene>
<feature type="compositionally biased region" description="Pro residues" evidence="1">
    <location>
        <begin position="53"/>
        <end position="62"/>
    </location>
</feature>
<organism evidence="2 3">
    <name type="scientific">Linum trigynum</name>
    <dbReference type="NCBI Taxonomy" id="586398"/>
    <lineage>
        <taxon>Eukaryota</taxon>
        <taxon>Viridiplantae</taxon>
        <taxon>Streptophyta</taxon>
        <taxon>Embryophyta</taxon>
        <taxon>Tracheophyta</taxon>
        <taxon>Spermatophyta</taxon>
        <taxon>Magnoliopsida</taxon>
        <taxon>eudicotyledons</taxon>
        <taxon>Gunneridae</taxon>
        <taxon>Pentapetalae</taxon>
        <taxon>rosids</taxon>
        <taxon>fabids</taxon>
        <taxon>Malpighiales</taxon>
        <taxon>Linaceae</taxon>
        <taxon>Linum</taxon>
    </lineage>
</organism>
<accession>A0AAV2F4C4</accession>
<name>A0AAV2F4C4_9ROSI</name>
<proteinExistence type="predicted"/>
<dbReference type="EMBL" id="OZ034819">
    <property type="protein sequence ID" value="CAL1393004.1"/>
    <property type="molecule type" value="Genomic_DNA"/>
</dbReference>
<protein>
    <submittedName>
        <fullName evidence="2">Uncharacterized protein</fullName>
    </submittedName>
</protein>
<reference evidence="2 3" key="1">
    <citation type="submission" date="2024-04" db="EMBL/GenBank/DDBJ databases">
        <authorList>
            <person name="Fracassetti M."/>
        </authorList>
    </citation>
    <scope>NUCLEOTIDE SEQUENCE [LARGE SCALE GENOMIC DNA]</scope>
</reference>
<dbReference type="Proteomes" id="UP001497516">
    <property type="component" value="Chromosome 6"/>
</dbReference>
<feature type="region of interest" description="Disordered" evidence="1">
    <location>
        <begin position="20"/>
        <end position="71"/>
    </location>
</feature>
<sequence length="71" mass="7409">MGQFASFSLNWEKKRTCVMEDASPSGGRGGGDGFLSGVESGGTRVVERKQQPLPSPATPYPPTSSISFTGS</sequence>
<evidence type="ECO:0000256" key="1">
    <source>
        <dbReference type="SAM" id="MobiDB-lite"/>
    </source>
</evidence>
<evidence type="ECO:0000313" key="3">
    <source>
        <dbReference type="Proteomes" id="UP001497516"/>
    </source>
</evidence>
<evidence type="ECO:0000313" key="2">
    <source>
        <dbReference type="EMBL" id="CAL1393004.1"/>
    </source>
</evidence>
<dbReference type="AlphaFoldDB" id="A0AAV2F4C4"/>
<keyword evidence="3" id="KW-1185">Reference proteome</keyword>